<feature type="non-terminal residue" evidence="4">
    <location>
        <position position="1"/>
    </location>
</feature>
<feature type="compositionally biased region" description="Low complexity" evidence="2">
    <location>
        <begin position="106"/>
        <end position="125"/>
    </location>
</feature>
<reference evidence="4 5" key="2">
    <citation type="journal article" date="2013" name="Plant Cell Physiol.">
        <title>Rice Annotation Project Database (RAP-DB): an integrative and interactive database for rice genomics.</title>
        <authorList>
            <person name="Sakai H."/>
            <person name="Lee S.S."/>
            <person name="Tanaka T."/>
            <person name="Numa H."/>
            <person name="Kim J."/>
            <person name="Kawahara Y."/>
            <person name="Wakimoto H."/>
            <person name="Yang C.C."/>
            <person name="Iwamoto M."/>
            <person name="Abe T."/>
            <person name="Yamada Y."/>
            <person name="Muto A."/>
            <person name="Inokuchi H."/>
            <person name="Ikemura T."/>
            <person name="Matsumoto T."/>
            <person name="Sasaki T."/>
            <person name="Itoh T."/>
        </authorList>
    </citation>
    <scope>NUCLEOTIDE SEQUENCE [LARGE SCALE GENOMIC DNA]</scope>
    <source>
        <strain evidence="5">cv. Nipponbare</strain>
    </source>
</reference>
<evidence type="ECO:0000313" key="4">
    <source>
        <dbReference type="EMBL" id="BAS85093.1"/>
    </source>
</evidence>
<dbReference type="AlphaFoldDB" id="A0A0P0VZS7"/>
<reference evidence="4 5" key="3">
    <citation type="journal article" date="2013" name="Rice">
        <title>Improvement of the Oryza sativa Nipponbare reference genome using next generation sequence and optical map data.</title>
        <authorList>
            <person name="Kawahara Y."/>
            <person name="de la Bastide M."/>
            <person name="Hamilton J.P."/>
            <person name="Kanamori H."/>
            <person name="McCombie W.R."/>
            <person name="Ouyang S."/>
            <person name="Schwartz D.C."/>
            <person name="Tanaka T."/>
            <person name="Wu J."/>
            <person name="Zhou S."/>
            <person name="Childs K.L."/>
            <person name="Davidson R.M."/>
            <person name="Lin H."/>
            <person name="Quesada-Ocampo L."/>
            <person name="Vaillancourt B."/>
            <person name="Sakai H."/>
            <person name="Lee S.S."/>
            <person name="Kim J."/>
            <person name="Numa H."/>
            <person name="Itoh T."/>
            <person name="Buell C.R."/>
            <person name="Matsumoto T."/>
        </authorList>
    </citation>
    <scope>NUCLEOTIDE SEQUENCE [LARGE SCALE GENOMIC DNA]</scope>
    <source>
        <strain evidence="5">cv. Nipponbare</strain>
    </source>
</reference>
<sequence length="125" mass="12797">TQCSACRLPATGGCFPRYLPYYNSSLSRTVRAVPCDDGALCGVAPEKARCARGSDDVCVVVATYGAGVELSVLGTDAFTFPSSGTTVTLAFGCVSQTRISRRERSTAPPASSSSTASSTPSSPTS</sequence>
<comment type="similarity">
    <text evidence="1">Belongs to the peptidase A1 family.</text>
</comment>
<dbReference type="InParanoid" id="A0A0P0VZS7"/>
<evidence type="ECO:0000259" key="3">
    <source>
        <dbReference type="Pfam" id="PF14543"/>
    </source>
</evidence>
<dbReference type="SUPFAM" id="SSF50630">
    <property type="entry name" value="Acid proteases"/>
    <property type="match status" value="1"/>
</dbReference>
<gene>
    <name evidence="4" type="ordered locus">Os03g0586099</name>
    <name evidence="4" type="ORF">OSNPB_030586099</name>
</gene>
<organism evidence="4 5">
    <name type="scientific">Oryza sativa subsp. japonica</name>
    <name type="common">Rice</name>
    <dbReference type="NCBI Taxonomy" id="39947"/>
    <lineage>
        <taxon>Eukaryota</taxon>
        <taxon>Viridiplantae</taxon>
        <taxon>Streptophyta</taxon>
        <taxon>Embryophyta</taxon>
        <taxon>Tracheophyta</taxon>
        <taxon>Spermatophyta</taxon>
        <taxon>Magnoliopsida</taxon>
        <taxon>Liliopsida</taxon>
        <taxon>Poales</taxon>
        <taxon>Poaceae</taxon>
        <taxon>BOP clade</taxon>
        <taxon>Oryzoideae</taxon>
        <taxon>Oryzeae</taxon>
        <taxon>Oryzinae</taxon>
        <taxon>Oryza</taxon>
        <taxon>Oryza sativa</taxon>
    </lineage>
</organism>
<evidence type="ECO:0000313" key="5">
    <source>
        <dbReference type="Proteomes" id="UP000059680"/>
    </source>
</evidence>
<dbReference type="InterPro" id="IPR021109">
    <property type="entry name" value="Peptidase_aspartic_dom_sf"/>
</dbReference>
<dbReference type="Gene3D" id="2.40.70.10">
    <property type="entry name" value="Acid Proteases"/>
    <property type="match status" value="1"/>
</dbReference>
<dbReference type="Pfam" id="PF14543">
    <property type="entry name" value="TAXi_N"/>
    <property type="match status" value="1"/>
</dbReference>
<feature type="region of interest" description="Disordered" evidence="2">
    <location>
        <begin position="98"/>
        <end position="125"/>
    </location>
</feature>
<dbReference type="STRING" id="39947.A0A0P0VZS7"/>
<name>A0A0P0VZS7_ORYSJ</name>
<dbReference type="InterPro" id="IPR032861">
    <property type="entry name" value="TAXi_N"/>
</dbReference>
<accession>A0A0P0VZS7</accession>
<evidence type="ECO:0000256" key="1">
    <source>
        <dbReference type="ARBA" id="ARBA00007447"/>
    </source>
</evidence>
<dbReference type="Proteomes" id="UP000059680">
    <property type="component" value="Chromosome 3"/>
</dbReference>
<evidence type="ECO:0000256" key="2">
    <source>
        <dbReference type="SAM" id="MobiDB-lite"/>
    </source>
</evidence>
<protein>
    <submittedName>
        <fullName evidence="4">Os03g0586099 protein</fullName>
    </submittedName>
</protein>
<feature type="domain" description="Xylanase inhibitor N-terminal" evidence="3">
    <location>
        <begin position="1"/>
        <end position="96"/>
    </location>
</feature>
<dbReference type="PaxDb" id="39947-A0A0P0VZS7"/>
<dbReference type="EMBL" id="AP014959">
    <property type="protein sequence ID" value="BAS85093.1"/>
    <property type="molecule type" value="Genomic_DNA"/>
</dbReference>
<dbReference type="FunCoup" id="A0A0P0VZS7">
    <property type="interactions" value="182"/>
</dbReference>
<reference evidence="5" key="1">
    <citation type="journal article" date="2005" name="Nature">
        <title>The map-based sequence of the rice genome.</title>
        <authorList>
            <consortium name="International rice genome sequencing project (IRGSP)"/>
            <person name="Matsumoto T."/>
            <person name="Wu J."/>
            <person name="Kanamori H."/>
            <person name="Katayose Y."/>
            <person name="Fujisawa M."/>
            <person name="Namiki N."/>
            <person name="Mizuno H."/>
            <person name="Yamamoto K."/>
            <person name="Antonio B.A."/>
            <person name="Baba T."/>
            <person name="Sakata K."/>
            <person name="Nagamura Y."/>
            <person name="Aoki H."/>
            <person name="Arikawa K."/>
            <person name="Arita K."/>
            <person name="Bito T."/>
            <person name="Chiden Y."/>
            <person name="Fujitsuka N."/>
            <person name="Fukunaka R."/>
            <person name="Hamada M."/>
            <person name="Harada C."/>
            <person name="Hayashi A."/>
            <person name="Hijishita S."/>
            <person name="Honda M."/>
            <person name="Hosokawa S."/>
            <person name="Ichikawa Y."/>
            <person name="Idonuma A."/>
            <person name="Iijima M."/>
            <person name="Ikeda M."/>
            <person name="Ikeno M."/>
            <person name="Ito K."/>
            <person name="Ito S."/>
            <person name="Ito T."/>
            <person name="Ito Y."/>
            <person name="Ito Y."/>
            <person name="Iwabuchi A."/>
            <person name="Kamiya K."/>
            <person name="Karasawa W."/>
            <person name="Kurita K."/>
            <person name="Katagiri S."/>
            <person name="Kikuta A."/>
            <person name="Kobayashi H."/>
            <person name="Kobayashi N."/>
            <person name="Machita K."/>
            <person name="Maehara T."/>
            <person name="Masukawa M."/>
            <person name="Mizubayashi T."/>
            <person name="Mukai Y."/>
            <person name="Nagasaki H."/>
            <person name="Nagata Y."/>
            <person name="Naito S."/>
            <person name="Nakashima M."/>
            <person name="Nakama Y."/>
            <person name="Nakamichi Y."/>
            <person name="Nakamura M."/>
            <person name="Meguro A."/>
            <person name="Negishi M."/>
            <person name="Ohta I."/>
            <person name="Ohta T."/>
            <person name="Okamoto M."/>
            <person name="Ono N."/>
            <person name="Saji S."/>
            <person name="Sakaguchi M."/>
            <person name="Sakai K."/>
            <person name="Shibata M."/>
            <person name="Shimokawa T."/>
            <person name="Song J."/>
            <person name="Takazaki Y."/>
            <person name="Terasawa K."/>
            <person name="Tsugane M."/>
            <person name="Tsuji K."/>
            <person name="Ueda S."/>
            <person name="Waki K."/>
            <person name="Yamagata H."/>
            <person name="Yamamoto M."/>
            <person name="Yamamoto S."/>
            <person name="Yamane H."/>
            <person name="Yoshiki S."/>
            <person name="Yoshihara R."/>
            <person name="Yukawa K."/>
            <person name="Zhong H."/>
            <person name="Yano M."/>
            <person name="Yuan Q."/>
            <person name="Ouyang S."/>
            <person name="Liu J."/>
            <person name="Jones K.M."/>
            <person name="Gansberger K."/>
            <person name="Moffat K."/>
            <person name="Hill J."/>
            <person name="Bera J."/>
            <person name="Fadrosh D."/>
            <person name="Jin S."/>
            <person name="Johri S."/>
            <person name="Kim M."/>
            <person name="Overton L."/>
            <person name="Reardon M."/>
            <person name="Tsitrin T."/>
            <person name="Vuong H."/>
            <person name="Weaver B."/>
            <person name="Ciecko A."/>
            <person name="Tallon L."/>
            <person name="Jackson J."/>
            <person name="Pai G."/>
            <person name="Aken S.V."/>
            <person name="Utterback T."/>
            <person name="Reidmuller S."/>
            <person name="Feldblyum T."/>
            <person name="Hsiao J."/>
            <person name="Zismann V."/>
            <person name="Iobst S."/>
            <person name="de Vazeille A.R."/>
            <person name="Buell C.R."/>
            <person name="Ying K."/>
            <person name="Li Y."/>
            <person name="Lu T."/>
            <person name="Huang Y."/>
            <person name="Zhao Q."/>
            <person name="Feng Q."/>
            <person name="Zhang L."/>
            <person name="Zhu J."/>
            <person name="Weng Q."/>
            <person name="Mu J."/>
            <person name="Lu Y."/>
            <person name="Fan D."/>
            <person name="Liu Y."/>
            <person name="Guan J."/>
            <person name="Zhang Y."/>
            <person name="Yu S."/>
            <person name="Liu X."/>
            <person name="Zhang Y."/>
            <person name="Hong G."/>
            <person name="Han B."/>
            <person name="Choisne N."/>
            <person name="Demange N."/>
            <person name="Orjeda G."/>
            <person name="Samain S."/>
            <person name="Cattolico L."/>
            <person name="Pelletier E."/>
            <person name="Couloux A."/>
            <person name="Segurens B."/>
            <person name="Wincker P."/>
            <person name="D'Hont A."/>
            <person name="Scarpelli C."/>
            <person name="Weissenbach J."/>
            <person name="Salanoubat M."/>
            <person name="Quetier F."/>
            <person name="Yu Y."/>
            <person name="Kim H.R."/>
            <person name="Rambo T."/>
            <person name="Currie J."/>
            <person name="Collura K."/>
            <person name="Luo M."/>
            <person name="Yang T."/>
            <person name="Ammiraju J.S.S."/>
            <person name="Engler F."/>
            <person name="Soderlund C."/>
            <person name="Wing R.A."/>
            <person name="Palmer L.E."/>
            <person name="de la Bastide M."/>
            <person name="Spiegel L."/>
            <person name="Nascimento L."/>
            <person name="Zutavern T."/>
            <person name="O'Shaughnessy A."/>
            <person name="Dike S."/>
            <person name="Dedhia N."/>
            <person name="Preston R."/>
            <person name="Balija V."/>
            <person name="McCombie W.R."/>
            <person name="Chow T."/>
            <person name="Chen H."/>
            <person name="Chung M."/>
            <person name="Chen C."/>
            <person name="Shaw J."/>
            <person name="Wu H."/>
            <person name="Hsiao K."/>
            <person name="Chao Y."/>
            <person name="Chu M."/>
            <person name="Cheng C."/>
            <person name="Hour A."/>
            <person name="Lee P."/>
            <person name="Lin S."/>
            <person name="Lin Y."/>
            <person name="Liou J."/>
            <person name="Liu S."/>
            <person name="Hsing Y."/>
            <person name="Raghuvanshi S."/>
            <person name="Mohanty A."/>
            <person name="Bharti A.K."/>
            <person name="Gaur A."/>
            <person name="Gupta V."/>
            <person name="Kumar D."/>
            <person name="Ravi V."/>
            <person name="Vij S."/>
            <person name="Kapur A."/>
            <person name="Khurana P."/>
            <person name="Khurana P."/>
            <person name="Khurana J.P."/>
            <person name="Tyagi A.K."/>
            <person name="Gaikwad K."/>
            <person name="Singh A."/>
            <person name="Dalal V."/>
            <person name="Srivastava S."/>
            <person name="Dixit A."/>
            <person name="Pal A.K."/>
            <person name="Ghazi I.A."/>
            <person name="Yadav M."/>
            <person name="Pandit A."/>
            <person name="Bhargava A."/>
            <person name="Sureshbabu K."/>
            <person name="Batra K."/>
            <person name="Sharma T.R."/>
            <person name="Mohapatra T."/>
            <person name="Singh N.K."/>
            <person name="Messing J."/>
            <person name="Nelson A.B."/>
            <person name="Fuks G."/>
            <person name="Kavchok S."/>
            <person name="Keizer G."/>
            <person name="Linton E."/>
            <person name="Llaca V."/>
            <person name="Song R."/>
            <person name="Tanyolac B."/>
            <person name="Young S."/>
            <person name="Ho-Il K."/>
            <person name="Hahn J.H."/>
            <person name="Sangsakoo G."/>
            <person name="Vanavichit A."/>
            <person name="de Mattos Luiz.A.T."/>
            <person name="Zimmer P.D."/>
            <person name="Malone G."/>
            <person name="Dellagostin O."/>
            <person name="de Oliveira A.C."/>
            <person name="Bevan M."/>
            <person name="Bancroft I."/>
            <person name="Minx P."/>
            <person name="Cordum H."/>
            <person name="Wilson R."/>
            <person name="Cheng Z."/>
            <person name="Jin W."/>
            <person name="Jiang J."/>
            <person name="Leong S.A."/>
            <person name="Iwama H."/>
            <person name="Gojobori T."/>
            <person name="Itoh T."/>
            <person name="Niimura Y."/>
            <person name="Fujii Y."/>
            <person name="Habara T."/>
            <person name="Sakai H."/>
            <person name="Sato Y."/>
            <person name="Wilson G."/>
            <person name="Kumar K."/>
            <person name="McCouch S."/>
            <person name="Juretic N."/>
            <person name="Hoen D."/>
            <person name="Wright S."/>
            <person name="Bruskiewich R."/>
            <person name="Bureau T."/>
            <person name="Miyao A."/>
            <person name="Hirochika H."/>
            <person name="Nishikawa T."/>
            <person name="Kadowaki K."/>
            <person name="Sugiura M."/>
            <person name="Burr B."/>
            <person name="Sasaki T."/>
        </authorList>
    </citation>
    <scope>NUCLEOTIDE SEQUENCE [LARGE SCALE GENOMIC DNA]</scope>
    <source>
        <strain evidence="5">cv. Nipponbare</strain>
    </source>
</reference>
<proteinExistence type="inferred from homology"/>
<dbReference type="Gramene" id="Os03t0586099-00">
    <property type="protein sequence ID" value="Os03t0586099-00"/>
    <property type="gene ID" value="Os03g0586099"/>
</dbReference>
<keyword evidence="5" id="KW-1185">Reference proteome</keyword>